<gene>
    <name evidence="3" type="primary">LOC104724399</name>
</gene>
<reference evidence="2" key="1">
    <citation type="journal article" date="2014" name="Nat. Commun.">
        <title>The emerging biofuel crop Camelina sativa retains a highly undifferentiated hexaploid genome structure.</title>
        <authorList>
            <person name="Kagale S."/>
            <person name="Koh C."/>
            <person name="Nixon J."/>
            <person name="Bollina V."/>
            <person name="Clarke W.E."/>
            <person name="Tuteja R."/>
            <person name="Spillane C."/>
            <person name="Robinson S.J."/>
            <person name="Links M.G."/>
            <person name="Clarke C."/>
            <person name="Higgins E.E."/>
            <person name="Huebert T."/>
            <person name="Sharpe A.G."/>
            <person name="Parkin I.A."/>
        </authorList>
    </citation>
    <scope>NUCLEOTIDE SEQUENCE [LARGE SCALE GENOMIC DNA]</scope>
    <source>
        <strain evidence="2">cv. DH55</strain>
    </source>
</reference>
<keyword evidence="2" id="KW-1185">Reference proteome</keyword>
<sequence>MRSQLTGVCDHCSRITHDSKVCPELLKVGSGQGPAEKMESRGGQRHLHGVKQEQHHNAGGWEKPRKQAKRALDFQSADYGDQGYFPQQLFGGSGPHGPRQYERSQGLAWGQRRNFGEVVTDDGFRRGFQKGSGESSGKGSGFHLNRKGTGPAWPKPLFKVKQASAAKQAFLGLDANLGDSGNHVLQEARDQEGSDTKGDAGASLDMDFEVENDDLLEDGEFGDTDKGDHNGAQDEVVPPVQGADSHPSHGADIQGDQGLDVQDKSGSGPQGKIINSDSLDLAVGVVNSALAVLTFGDTSGQKGSTFSSYGRRNACSTRVVPVVLASPGKRLLAKALSKPAGDGHKQKQLGKSGTNKVDGKPSDGGRPSKKGMGALPKPPART</sequence>
<evidence type="ECO:0000313" key="2">
    <source>
        <dbReference type="Proteomes" id="UP000694864"/>
    </source>
</evidence>
<feature type="region of interest" description="Disordered" evidence="1">
    <location>
        <begin position="123"/>
        <end position="155"/>
    </location>
</feature>
<organism evidence="2 3">
    <name type="scientific">Camelina sativa</name>
    <name type="common">False flax</name>
    <name type="synonym">Myagrum sativum</name>
    <dbReference type="NCBI Taxonomy" id="90675"/>
    <lineage>
        <taxon>Eukaryota</taxon>
        <taxon>Viridiplantae</taxon>
        <taxon>Streptophyta</taxon>
        <taxon>Embryophyta</taxon>
        <taxon>Tracheophyta</taxon>
        <taxon>Spermatophyta</taxon>
        <taxon>Magnoliopsida</taxon>
        <taxon>eudicotyledons</taxon>
        <taxon>Gunneridae</taxon>
        <taxon>Pentapetalae</taxon>
        <taxon>rosids</taxon>
        <taxon>malvids</taxon>
        <taxon>Brassicales</taxon>
        <taxon>Brassicaceae</taxon>
        <taxon>Camelineae</taxon>
        <taxon>Camelina</taxon>
    </lineage>
</organism>
<dbReference type="RefSeq" id="XP_019087145.1">
    <property type="nucleotide sequence ID" value="XM_019231600.1"/>
</dbReference>
<accession>A0ABM1QK57</accession>
<dbReference type="GeneID" id="104724399"/>
<feature type="region of interest" description="Disordered" evidence="1">
    <location>
        <begin position="335"/>
        <end position="382"/>
    </location>
</feature>
<reference evidence="3" key="2">
    <citation type="submission" date="2025-08" db="UniProtKB">
        <authorList>
            <consortium name="RefSeq"/>
        </authorList>
    </citation>
    <scope>IDENTIFICATION</scope>
    <source>
        <tissue evidence="3">Leaf</tissue>
    </source>
</reference>
<feature type="region of interest" description="Disordered" evidence="1">
    <location>
        <begin position="30"/>
        <end position="69"/>
    </location>
</feature>
<evidence type="ECO:0000313" key="3">
    <source>
        <dbReference type="RefSeq" id="XP_019087145.1"/>
    </source>
</evidence>
<name>A0ABM1QK57_CAMSA</name>
<feature type="region of interest" description="Disordered" evidence="1">
    <location>
        <begin position="217"/>
        <end position="273"/>
    </location>
</feature>
<proteinExistence type="predicted"/>
<evidence type="ECO:0000256" key="1">
    <source>
        <dbReference type="SAM" id="MobiDB-lite"/>
    </source>
</evidence>
<dbReference type="Proteomes" id="UP000694864">
    <property type="component" value="Chromosome 11"/>
</dbReference>
<feature type="compositionally biased region" description="Basic and acidic residues" evidence="1">
    <location>
        <begin position="223"/>
        <end position="232"/>
    </location>
</feature>
<protein>
    <submittedName>
        <fullName evidence="3">Uncharacterized protein LOC104724399 isoform X1</fullName>
    </submittedName>
</protein>